<comment type="caution">
    <text evidence="2">The sequence shown here is derived from an EMBL/GenBank/DDBJ whole genome shotgun (WGS) entry which is preliminary data.</text>
</comment>
<evidence type="ECO:0000313" key="3">
    <source>
        <dbReference type="Proteomes" id="UP000636110"/>
    </source>
</evidence>
<proteinExistence type="predicted"/>
<evidence type="ECO:0000256" key="1">
    <source>
        <dbReference type="SAM" id="SignalP"/>
    </source>
</evidence>
<sequence length="907" mass="102349">MEEAIATKLGRRLQNICKYKLNIILILCLSSAVVCAQKKQINGVLRNGNGSGVANANIVLKNAKDYVMSFTHSNAKGEYAIGLSDTSSMAALVIELSCIGYETMQQRLSVHKYTYDFSLKAQSIDLKEVKIRSRPIIISKGDTLSYHVGSFSRPEDRSIGDVMKRLPGVSVAESGQISFNGKVISNLYIHGDDLMDGRYGLATKAIAKDMIKSIDVMQRFQPINVLKNKVFTDDVAINLVLKDEHSLKLAGQVMLGAGLPHQYDAAVNTMMFNKKVKVLNSLKANNSGIDMRNDFSQLGSSGFVKDVGSWKPNGILSLGTVGNPDLPKVNYYLNQSKLLNTNNLYNFDNGLQIKANVQLFLDQNKLNYTNSLDNYLNGDTLRYRERQGIANKPYSLNTSLTATLNKNTYFLNNKFSFNLDGNHASGDMSFNNENFNQHMKEKALNFFNDFSYTPALKNKNVVDMRWYVGYFNNPQQLNIDAGLNPELLNGGIPYTGILQSLSTPTFFSNAKVAYRIFNDHLIQQSYELGLINERQQFNSKLNLIQNNNSIADYKGDVGNDLSWQNDKVFGNAEYTVKKNKWRADLSLPLIGQFIHYKQYDYGLNTRKNQVFLNPNANLTVYLNAEDQFTVNYNFNNNFGKISNVYSGVVLANYRTISANHADLQEQKASNLALAYNFKRSIIMFFATARVDYKKAKANTIASTELLEDVQRTILLPYQNDQNTINCTLDMSKFIFALNTTISARAVLGSSDYNQLINDQLYPFKNKALTLQAKIESKFFGAVTLSYNGLGLWNESKQKPTEGVIFNINSKTKRFDQNLNIGFAPVNRLFVNLLGRHIYGSQSSVNYLFTDIQARYKLVKWRTDLELNISNLGNLKTYEVFSLSSNQFFLSRYEIRGRMGMIRATFNL</sequence>
<dbReference type="EMBL" id="WNXC01000001">
    <property type="protein sequence ID" value="MBB2148276.1"/>
    <property type="molecule type" value="Genomic_DNA"/>
</dbReference>
<organism evidence="2 3">
    <name type="scientific">Pedobacter gandavensis</name>
    <dbReference type="NCBI Taxonomy" id="2679963"/>
    <lineage>
        <taxon>Bacteria</taxon>
        <taxon>Pseudomonadati</taxon>
        <taxon>Bacteroidota</taxon>
        <taxon>Sphingobacteriia</taxon>
        <taxon>Sphingobacteriales</taxon>
        <taxon>Sphingobacteriaceae</taxon>
        <taxon>Pedobacter</taxon>
    </lineage>
</organism>
<accession>A0ABR6ETH3</accession>
<dbReference type="InterPro" id="IPR008969">
    <property type="entry name" value="CarboxyPept-like_regulatory"/>
</dbReference>
<keyword evidence="3" id="KW-1185">Reference proteome</keyword>
<reference evidence="2 3" key="1">
    <citation type="submission" date="2019-11" db="EMBL/GenBank/DDBJ databases">
        <title>Description of Pedobacter sp. LMG 31462T.</title>
        <authorList>
            <person name="Carlier A."/>
            <person name="Qi S."/>
            <person name="Vandamme P."/>
        </authorList>
    </citation>
    <scope>NUCLEOTIDE SEQUENCE [LARGE SCALE GENOMIC DNA]</scope>
    <source>
        <strain evidence="2 3">LMG 31462</strain>
    </source>
</reference>
<name>A0ABR6ETH3_9SPHI</name>
<evidence type="ECO:0000313" key="2">
    <source>
        <dbReference type="EMBL" id="MBB2148276.1"/>
    </source>
</evidence>
<keyword evidence="1" id="KW-0732">Signal</keyword>
<dbReference type="RefSeq" id="WP_182954043.1">
    <property type="nucleotide sequence ID" value="NZ_WNXC01000001.1"/>
</dbReference>
<dbReference type="SUPFAM" id="SSF56935">
    <property type="entry name" value="Porins"/>
    <property type="match status" value="1"/>
</dbReference>
<dbReference type="Proteomes" id="UP000636110">
    <property type="component" value="Unassembled WGS sequence"/>
</dbReference>
<dbReference type="SUPFAM" id="SSF49464">
    <property type="entry name" value="Carboxypeptidase regulatory domain-like"/>
    <property type="match status" value="1"/>
</dbReference>
<feature type="chain" id="PRO_5045091540" description="TonB-dependent receptor" evidence="1">
    <location>
        <begin position="37"/>
        <end position="907"/>
    </location>
</feature>
<gene>
    <name evidence="2" type="ORF">GM920_05075</name>
</gene>
<feature type="signal peptide" evidence="1">
    <location>
        <begin position="1"/>
        <end position="36"/>
    </location>
</feature>
<protein>
    <recommendedName>
        <fullName evidence="4">TonB-dependent receptor</fullName>
    </recommendedName>
</protein>
<evidence type="ECO:0008006" key="4">
    <source>
        <dbReference type="Google" id="ProtNLM"/>
    </source>
</evidence>